<accession>K9ULN7</accession>
<dbReference type="KEGG" id="cmp:Cha6605_4398"/>
<reference evidence="1 2" key="1">
    <citation type="submission" date="2012-05" db="EMBL/GenBank/DDBJ databases">
        <title>Finished chromosome of genome of Chamaesiphon sp. PCC 6605.</title>
        <authorList>
            <consortium name="US DOE Joint Genome Institute"/>
            <person name="Gugger M."/>
            <person name="Coursin T."/>
            <person name="Rippka R."/>
            <person name="Tandeau De Marsac N."/>
            <person name="Huntemann M."/>
            <person name="Wei C.-L."/>
            <person name="Han J."/>
            <person name="Detter J.C."/>
            <person name="Han C."/>
            <person name="Tapia R."/>
            <person name="Chen A."/>
            <person name="Kyrpides N."/>
            <person name="Mavromatis K."/>
            <person name="Markowitz V."/>
            <person name="Szeto E."/>
            <person name="Ivanova N."/>
            <person name="Pagani I."/>
            <person name="Pati A."/>
            <person name="Goodwin L."/>
            <person name="Nordberg H.P."/>
            <person name="Cantor M.N."/>
            <person name="Hua S.X."/>
            <person name="Woyke T."/>
            <person name="Kerfeld C.A."/>
        </authorList>
    </citation>
    <scope>NUCLEOTIDE SEQUENCE [LARGE SCALE GENOMIC DNA]</scope>
    <source>
        <strain evidence="2">ATCC 27169 / PCC 6605</strain>
    </source>
</reference>
<sequence>MQIATMLERFIGYFSDAFSRIFALDRNEYPATGLQPFEGEIDKKHRRSS</sequence>
<dbReference type="EMBL" id="CP003600">
    <property type="protein sequence ID" value="AFY95331.1"/>
    <property type="molecule type" value="Genomic_DNA"/>
</dbReference>
<organism evidence="1 2">
    <name type="scientific">Chamaesiphon minutus (strain ATCC 27169 / PCC 6605)</name>
    <dbReference type="NCBI Taxonomy" id="1173020"/>
    <lineage>
        <taxon>Bacteria</taxon>
        <taxon>Bacillati</taxon>
        <taxon>Cyanobacteriota</taxon>
        <taxon>Cyanophyceae</taxon>
        <taxon>Gomontiellales</taxon>
        <taxon>Chamaesiphonaceae</taxon>
        <taxon>Chamaesiphon</taxon>
    </lineage>
</organism>
<evidence type="ECO:0000313" key="2">
    <source>
        <dbReference type="Proteomes" id="UP000010366"/>
    </source>
</evidence>
<name>K9ULN7_CHAP6</name>
<dbReference type="AlphaFoldDB" id="K9ULN7"/>
<evidence type="ECO:0008006" key="3">
    <source>
        <dbReference type="Google" id="ProtNLM"/>
    </source>
</evidence>
<evidence type="ECO:0000313" key="1">
    <source>
        <dbReference type="EMBL" id="AFY95331.1"/>
    </source>
</evidence>
<dbReference type="Proteomes" id="UP000010366">
    <property type="component" value="Chromosome"/>
</dbReference>
<keyword evidence="2" id="KW-1185">Reference proteome</keyword>
<gene>
    <name evidence="1" type="ORF">Cha6605_4398</name>
</gene>
<proteinExistence type="predicted"/>
<dbReference type="HOGENOM" id="CLU_207600_1_0_3"/>
<protein>
    <recommendedName>
        <fullName evidence="3">Isochorismate synthase</fullName>
    </recommendedName>
</protein>
<dbReference type="RefSeq" id="WP_015161435.1">
    <property type="nucleotide sequence ID" value="NC_019697.1"/>
</dbReference>